<evidence type="ECO:0000313" key="3">
    <source>
        <dbReference type="Proteomes" id="UP000032247"/>
    </source>
</evidence>
<dbReference type="CDD" id="cd00867">
    <property type="entry name" value="Trans_IPPS"/>
    <property type="match status" value="1"/>
</dbReference>
<comment type="similarity">
    <text evidence="1">Belongs to the FPP/GGPP synthase family.</text>
</comment>
<dbReference type="Gene3D" id="1.10.600.10">
    <property type="entry name" value="Farnesyl Diphosphate Synthase"/>
    <property type="match status" value="1"/>
</dbReference>
<dbReference type="SFLD" id="SFLDG01211">
    <property type="entry name" value="Competence_Regulatory_Protein"/>
    <property type="match status" value="1"/>
</dbReference>
<dbReference type="Proteomes" id="UP000032247">
    <property type="component" value="Unassembled WGS sequence"/>
</dbReference>
<reference evidence="2 3" key="1">
    <citation type="submission" date="2014-12" db="EMBL/GenBank/DDBJ databases">
        <title>Comparative genome analysis of Bacillus coagulans HM-08, Clostridium butyricum HM-68, Bacillus subtilis HM-66 and Bacillus licheniformis BL-09.</title>
        <authorList>
            <person name="Zhang H."/>
        </authorList>
    </citation>
    <scope>NUCLEOTIDE SEQUENCE [LARGE SCALE GENOMIC DNA]</scope>
    <source>
        <strain evidence="2 3">HM-66</strain>
    </source>
</reference>
<evidence type="ECO:0000313" key="2">
    <source>
        <dbReference type="EMBL" id="KIU05358.1"/>
    </source>
</evidence>
<dbReference type="GO" id="GO:0004659">
    <property type="term" value="F:prenyltransferase activity"/>
    <property type="evidence" value="ECO:0007669"/>
    <property type="project" value="InterPro"/>
</dbReference>
<dbReference type="SFLD" id="SFLDS00005">
    <property type="entry name" value="Isoprenoid_Synthase_Type_I"/>
    <property type="match status" value="1"/>
</dbReference>
<dbReference type="InterPro" id="IPR033965">
    <property type="entry name" value="ComQ"/>
</dbReference>
<accession>A0A0D1I8R9</accession>
<protein>
    <submittedName>
        <fullName evidence="2">Quorum-sensing protein</fullName>
    </submittedName>
</protein>
<dbReference type="SUPFAM" id="SSF48576">
    <property type="entry name" value="Terpenoid synthases"/>
    <property type="match status" value="1"/>
</dbReference>
<dbReference type="PATRIC" id="fig|1423.173.peg.3888"/>
<proteinExistence type="inferred from homology"/>
<organism evidence="2 3">
    <name type="scientific">Bacillus subtilis</name>
    <dbReference type="NCBI Taxonomy" id="1423"/>
    <lineage>
        <taxon>Bacteria</taxon>
        <taxon>Bacillati</taxon>
        <taxon>Bacillota</taxon>
        <taxon>Bacilli</taxon>
        <taxon>Bacillales</taxon>
        <taxon>Bacillaceae</taxon>
        <taxon>Bacillus</taxon>
    </lineage>
</organism>
<gene>
    <name evidence="2" type="ORF">SC09_contig4orf00108</name>
</gene>
<dbReference type="InterPro" id="IPR000092">
    <property type="entry name" value="Polyprenyl_synt"/>
</dbReference>
<dbReference type="InterPro" id="IPR008949">
    <property type="entry name" value="Isoprenoid_synthase_dom_sf"/>
</dbReference>
<sequence>MSHLVKWNGRGEVVIEQICLDSVRIKEKMKEIVDENILNEDLKVKLISFIEEKKQFSFAELAYYHYIAFDGKNDKAIELLASGIELLILSADIFDDIEDKDNLQASWMKLDPSIATNAATALYTLSLQVIGSVSNHPKLLSLTLQYSLQSLQGQHVDLNLTASSESEYIEMIKLKSGSLVTLPSILGVYLATGECNETVEEYSRYLGVVEQIANDHYGLYYPNNNDFKTRHTLAFNYLKNKFNQSSIDLLNFYAQENHMINNLEDLKGKLRESGVIQYLNVIKNLAVENFKESFKKLRLDEQRKNKLLIQLLRGI</sequence>
<name>A0A0D1I8R9_BACIU</name>
<dbReference type="Pfam" id="PF00348">
    <property type="entry name" value="polyprenyl_synt"/>
    <property type="match status" value="1"/>
</dbReference>
<evidence type="ECO:0000256" key="1">
    <source>
        <dbReference type="RuleBase" id="RU004466"/>
    </source>
</evidence>
<dbReference type="GO" id="GO:0008299">
    <property type="term" value="P:isoprenoid biosynthetic process"/>
    <property type="evidence" value="ECO:0007669"/>
    <property type="project" value="InterPro"/>
</dbReference>
<keyword evidence="1" id="KW-0808">Transferase</keyword>
<dbReference type="AlphaFoldDB" id="A0A0D1I8R9"/>
<dbReference type="EMBL" id="JXBC01000013">
    <property type="protein sequence ID" value="KIU05358.1"/>
    <property type="molecule type" value="Genomic_DNA"/>
</dbReference>
<comment type="caution">
    <text evidence="2">The sequence shown here is derived from an EMBL/GenBank/DDBJ whole genome shotgun (WGS) entry which is preliminary data.</text>
</comment>